<sequence>MRYESGSAISSATIAEVPPKEQWVSFGPNALVGLSIGREIGVRNKGDVALQAHTLNRDSSETVG</sequence>
<name>A0A0N4UTU9_ENTVE</name>
<organism evidence="3">
    <name type="scientific">Enterobius vermicularis</name>
    <name type="common">Human pinworm</name>
    <dbReference type="NCBI Taxonomy" id="51028"/>
    <lineage>
        <taxon>Eukaryota</taxon>
        <taxon>Metazoa</taxon>
        <taxon>Ecdysozoa</taxon>
        <taxon>Nematoda</taxon>
        <taxon>Chromadorea</taxon>
        <taxon>Rhabditida</taxon>
        <taxon>Spirurina</taxon>
        <taxon>Oxyuridomorpha</taxon>
        <taxon>Oxyuroidea</taxon>
        <taxon>Oxyuridae</taxon>
        <taxon>Enterobius</taxon>
    </lineage>
</organism>
<gene>
    <name evidence="1" type="ORF">EVEC_LOCUS514</name>
</gene>
<keyword evidence="2" id="KW-1185">Reference proteome</keyword>
<protein>
    <submittedName>
        <fullName evidence="3">Porin</fullName>
    </submittedName>
</protein>
<reference evidence="1 2" key="2">
    <citation type="submission" date="2018-10" db="EMBL/GenBank/DDBJ databases">
        <authorList>
            <consortium name="Pathogen Informatics"/>
        </authorList>
    </citation>
    <scope>NUCLEOTIDE SEQUENCE [LARGE SCALE GENOMIC DNA]</scope>
</reference>
<dbReference type="WBParaSite" id="EVEC_0000077501-mRNA-1">
    <property type="protein sequence ID" value="EVEC_0000077501-mRNA-1"/>
    <property type="gene ID" value="EVEC_0000077501"/>
</dbReference>
<evidence type="ECO:0000313" key="1">
    <source>
        <dbReference type="EMBL" id="VDD85371.1"/>
    </source>
</evidence>
<accession>A0A0N4UTU9</accession>
<dbReference type="Proteomes" id="UP000274131">
    <property type="component" value="Unassembled WGS sequence"/>
</dbReference>
<reference evidence="3" key="1">
    <citation type="submission" date="2017-02" db="UniProtKB">
        <authorList>
            <consortium name="WormBaseParasite"/>
        </authorList>
    </citation>
    <scope>IDENTIFICATION</scope>
</reference>
<evidence type="ECO:0000313" key="3">
    <source>
        <dbReference type="WBParaSite" id="EVEC_0000077501-mRNA-1"/>
    </source>
</evidence>
<evidence type="ECO:0000313" key="2">
    <source>
        <dbReference type="Proteomes" id="UP000274131"/>
    </source>
</evidence>
<dbReference type="EMBL" id="UXUI01001021">
    <property type="protein sequence ID" value="VDD85371.1"/>
    <property type="molecule type" value="Genomic_DNA"/>
</dbReference>
<dbReference type="AlphaFoldDB" id="A0A0N4UTU9"/>
<proteinExistence type="predicted"/>